<proteinExistence type="predicted"/>
<reference evidence="6" key="1">
    <citation type="submission" date="2021-01" db="EMBL/GenBank/DDBJ databases">
        <authorList>
            <consortium name="Genoscope - CEA"/>
            <person name="William W."/>
        </authorList>
    </citation>
    <scope>NUCLEOTIDE SEQUENCE</scope>
</reference>
<keyword evidence="7" id="KW-1185">Reference proteome</keyword>
<dbReference type="GO" id="GO:0006511">
    <property type="term" value="P:ubiquitin-dependent protein catabolic process"/>
    <property type="evidence" value="ECO:0007669"/>
    <property type="project" value="TreeGrafter"/>
</dbReference>
<gene>
    <name evidence="6" type="ORF">PSON_ATCC_30995.1.T0590092</name>
</gene>
<sequence>MQTQNNDIVTCKFCQESLPVTIMFSHRIECNLGNHPEYQSIIQTQNANSNDSKKLTETNDSQIKQNQEIQDLESQKPNSQYLMQHSYKESASQQQIKQINQTNQQTQSILQQTTKKCECCNEIFQKDQIDEHYPKCQVYLMIEKLQIEETMNDYNYQENYFDINGQLKETEFCTQIQEVIQEDGKILQKVITKDPAKNELYETTFIIDSKTNSQQGQISQEKLNPKINQTSFEQSFQSFINNDKLTLLQSKVNDEQSLTSKLRVQSLGRIKFSNSDELDQEFKFCSICYVNYKKDQELILLPCIHRFHHDCIYQWLLTSSTCPICKIDITSPTSSKFRQNY</sequence>
<feature type="domain" description="RING-type" evidence="5">
    <location>
        <begin position="285"/>
        <end position="326"/>
    </location>
</feature>
<dbReference type="InterPro" id="IPR051834">
    <property type="entry name" value="RING_finger_E3_ligase"/>
</dbReference>
<evidence type="ECO:0000256" key="3">
    <source>
        <dbReference type="ARBA" id="ARBA00022833"/>
    </source>
</evidence>
<dbReference type="PANTHER" id="PTHR45931:SF3">
    <property type="entry name" value="RING ZINC FINGER-CONTAINING PROTEIN"/>
    <property type="match status" value="1"/>
</dbReference>
<evidence type="ECO:0000256" key="4">
    <source>
        <dbReference type="PROSITE-ProRule" id="PRU00175"/>
    </source>
</evidence>
<keyword evidence="1" id="KW-0479">Metal-binding</keyword>
<protein>
    <recommendedName>
        <fullName evidence="5">RING-type domain-containing protein</fullName>
    </recommendedName>
</protein>
<organism evidence="6 7">
    <name type="scientific">Paramecium sonneborni</name>
    <dbReference type="NCBI Taxonomy" id="65129"/>
    <lineage>
        <taxon>Eukaryota</taxon>
        <taxon>Sar</taxon>
        <taxon>Alveolata</taxon>
        <taxon>Ciliophora</taxon>
        <taxon>Intramacronucleata</taxon>
        <taxon>Oligohymenophorea</taxon>
        <taxon>Peniculida</taxon>
        <taxon>Parameciidae</taxon>
        <taxon>Paramecium</taxon>
    </lineage>
</organism>
<dbReference type="PANTHER" id="PTHR45931">
    <property type="entry name" value="SI:CH211-59O9.10"/>
    <property type="match status" value="1"/>
</dbReference>
<keyword evidence="2 4" id="KW-0863">Zinc-finger</keyword>
<accession>A0A8S1NK79</accession>
<dbReference type="EMBL" id="CAJJDN010000059">
    <property type="protein sequence ID" value="CAD8092512.1"/>
    <property type="molecule type" value="Genomic_DNA"/>
</dbReference>
<dbReference type="GO" id="GO:0005634">
    <property type="term" value="C:nucleus"/>
    <property type="evidence" value="ECO:0007669"/>
    <property type="project" value="TreeGrafter"/>
</dbReference>
<dbReference type="PROSITE" id="PS50089">
    <property type="entry name" value="ZF_RING_2"/>
    <property type="match status" value="1"/>
</dbReference>
<keyword evidence="3" id="KW-0862">Zinc</keyword>
<evidence type="ECO:0000256" key="1">
    <source>
        <dbReference type="ARBA" id="ARBA00022723"/>
    </source>
</evidence>
<dbReference type="GO" id="GO:0008270">
    <property type="term" value="F:zinc ion binding"/>
    <property type="evidence" value="ECO:0007669"/>
    <property type="project" value="UniProtKB-KW"/>
</dbReference>
<comment type="caution">
    <text evidence="6">The sequence shown here is derived from an EMBL/GenBank/DDBJ whole genome shotgun (WGS) entry which is preliminary data.</text>
</comment>
<dbReference type="GO" id="GO:0061630">
    <property type="term" value="F:ubiquitin protein ligase activity"/>
    <property type="evidence" value="ECO:0007669"/>
    <property type="project" value="TreeGrafter"/>
</dbReference>
<dbReference type="Proteomes" id="UP000692954">
    <property type="component" value="Unassembled WGS sequence"/>
</dbReference>
<dbReference type="Pfam" id="PF13639">
    <property type="entry name" value="zf-RING_2"/>
    <property type="match status" value="1"/>
</dbReference>
<dbReference type="InterPro" id="IPR001841">
    <property type="entry name" value="Znf_RING"/>
</dbReference>
<dbReference type="CDD" id="cd16454">
    <property type="entry name" value="RING-H2_PA-TM-RING"/>
    <property type="match status" value="1"/>
</dbReference>
<name>A0A8S1NK79_9CILI</name>
<dbReference type="AlphaFoldDB" id="A0A8S1NK79"/>
<evidence type="ECO:0000256" key="2">
    <source>
        <dbReference type="ARBA" id="ARBA00022771"/>
    </source>
</evidence>
<evidence type="ECO:0000259" key="5">
    <source>
        <dbReference type="PROSITE" id="PS50089"/>
    </source>
</evidence>
<evidence type="ECO:0000313" key="7">
    <source>
        <dbReference type="Proteomes" id="UP000692954"/>
    </source>
</evidence>
<dbReference type="SMART" id="SM00184">
    <property type="entry name" value="RING"/>
    <property type="match status" value="1"/>
</dbReference>
<evidence type="ECO:0000313" key="6">
    <source>
        <dbReference type="EMBL" id="CAD8092512.1"/>
    </source>
</evidence>
<dbReference type="OrthoDB" id="301470at2759"/>